<sequence length="299" mass="34739">MKADAEMKKILEKDKARKEGLIELDIPYKKEKKTERIISKFWTNLSKSGLERKSFKEHDFGQFRSRYLSKSEQLDSRLTIDHDGKFIRTNGKTANGLYIYIVNKNDEIVALPNMRTLHHSYVANGKKIKGAGFLLFEKGILKEIDNNSGHYKPTTEQMINLLTNVCKQLPYDVRFKDYSHQKEKVLHQYSLNEFVKAVESDAASNELISIAEKIPYRVTQSPMTTVIEERLHFVKTYVKDLNEKVQTRLKLDDEPFERVYEEISDDFESGSEKEVSKRNDSDSEDENISEEQGSSPRLI</sequence>
<accession>A0A0W0T0Y7</accession>
<gene>
    <name evidence="2" type="ORF">Ldro_0725</name>
</gene>
<feature type="compositionally biased region" description="Basic and acidic residues" evidence="1">
    <location>
        <begin position="270"/>
        <end position="281"/>
    </location>
</feature>
<dbReference type="PATRIC" id="fig|1212489.4.peg.754"/>
<organism evidence="2 3">
    <name type="scientific">Legionella drozanskii LLAP-1</name>
    <dbReference type="NCBI Taxonomy" id="1212489"/>
    <lineage>
        <taxon>Bacteria</taxon>
        <taxon>Pseudomonadati</taxon>
        <taxon>Pseudomonadota</taxon>
        <taxon>Gammaproteobacteria</taxon>
        <taxon>Legionellales</taxon>
        <taxon>Legionellaceae</taxon>
        <taxon>Legionella</taxon>
    </lineage>
</organism>
<evidence type="ECO:0000256" key="1">
    <source>
        <dbReference type="SAM" id="MobiDB-lite"/>
    </source>
</evidence>
<protein>
    <submittedName>
        <fullName evidence="2">Uncharacterized protein</fullName>
    </submittedName>
</protein>
<proteinExistence type="predicted"/>
<dbReference type="EMBL" id="LNXY01000008">
    <property type="protein sequence ID" value="KTC89236.1"/>
    <property type="molecule type" value="Genomic_DNA"/>
</dbReference>
<feature type="region of interest" description="Disordered" evidence="1">
    <location>
        <begin position="262"/>
        <end position="299"/>
    </location>
</feature>
<evidence type="ECO:0000313" key="3">
    <source>
        <dbReference type="Proteomes" id="UP000054736"/>
    </source>
</evidence>
<dbReference type="OrthoDB" id="5653635at2"/>
<dbReference type="STRING" id="1212489.Ldro_0725"/>
<comment type="caution">
    <text evidence="2">The sequence shown here is derived from an EMBL/GenBank/DDBJ whole genome shotgun (WGS) entry which is preliminary data.</text>
</comment>
<reference evidence="2 3" key="1">
    <citation type="submission" date="2015-11" db="EMBL/GenBank/DDBJ databases">
        <title>Genomic analysis of 38 Legionella species identifies large and diverse effector repertoires.</title>
        <authorList>
            <person name="Burstein D."/>
            <person name="Amaro F."/>
            <person name="Zusman T."/>
            <person name="Lifshitz Z."/>
            <person name="Cohen O."/>
            <person name="Gilbert J.A."/>
            <person name="Pupko T."/>
            <person name="Shuman H.A."/>
            <person name="Segal G."/>
        </authorList>
    </citation>
    <scope>NUCLEOTIDE SEQUENCE [LARGE SCALE GENOMIC DNA]</scope>
    <source>
        <strain evidence="2 3">ATCC 700990</strain>
    </source>
</reference>
<keyword evidence="3" id="KW-1185">Reference proteome</keyword>
<evidence type="ECO:0000313" key="2">
    <source>
        <dbReference type="EMBL" id="KTC89236.1"/>
    </source>
</evidence>
<dbReference type="Proteomes" id="UP000054736">
    <property type="component" value="Unassembled WGS sequence"/>
</dbReference>
<name>A0A0W0T0Y7_9GAMM</name>
<dbReference type="AlphaFoldDB" id="A0A0W0T0Y7"/>
<dbReference type="RefSeq" id="WP_058495074.1">
    <property type="nucleotide sequence ID" value="NZ_CAAAIU010000015.1"/>
</dbReference>